<dbReference type="EMBL" id="FNNJ01000002">
    <property type="protein sequence ID" value="SDW83034.1"/>
    <property type="molecule type" value="Genomic_DNA"/>
</dbReference>
<keyword evidence="3" id="KW-1185">Reference proteome</keyword>
<dbReference type="STRING" id="762486.SAMN05444411_102264"/>
<protein>
    <submittedName>
        <fullName evidence="2">Integrase core domain-containing protein</fullName>
    </submittedName>
</protein>
<dbReference type="GO" id="GO:0015074">
    <property type="term" value="P:DNA integration"/>
    <property type="evidence" value="ECO:0007669"/>
    <property type="project" value="InterPro"/>
</dbReference>
<dbReference type="RefSeq" id="WP_090121122.1">
    <property type="nucleotide sequence ID" value="NZ_FNNJ01000002.1"/>
</dbReference>
<evidence type="ECO:0000313" key="3">
    <source>
        <dbReference type="Proteomes" id="UP000199595"/>
    </source>
</evidence>
<dbReference type="OrthoDB" id="9815231at2"/>
<evidence type="ECO:0000259" key="1">
    <source>
        <dbReference type="PROSITE" id="PS50994"/>
    </source>
</evidence>
<dbReference type="PANTHER" id="PTHR46889:SF4">
    <property type="entry name" value="TRANSPOSASE INSO FOR INSERTION SEQUENCE ELEMENT IS911B-RELATED"/>
    <property type="match status" value="1"/>
</dbReference>
<organism evidence="2 3">
    <name type="scientific">Lutibacter oricola</name>
    <dbReference type="NCBI Taxonomy" id="762486"/>
    <lineage>
        <taxon>Bacteria</taxon>
        <taxon>Pseudomonadati</taxon>
        <taxon>Bacteroidota</taxon>
        <taxon>Flavobacteriia</taxon>
        <taxon>Flavobacteriales</taxon>
        <taxon>Flavobacteriaceae</taxon>
        <taxon>Lutibacter</taxon>
    </lineage>
</organism>
<dbReference type="SUPFAM" id="SSF53098">
    <property type="entry name" value="Ribonuclease H-like"/>
    <property type="match status" value="1"/>
</dbReference>
<dbReference type="Gene3D" id="3.30.420.10">
    <property type="entry name" value="Ribonuclease H-like superfamily/Ribonuclease H"/>
    <property type="match status" value="1"/>
</dbReference>
<dbReference type="InterPro" id="IPR036397">
    <property type="entry name" value="RNaseH_sf"/>
</dbReference>
<proteinExistence type="predicted"/>
<reference evidence="2 3" key="1">
    <citation type="submission" date="2016-10" db="EMBL/GenBank/DDBJ databases">
        <authorList>
            <person name="de Groot N.N."/>
        </authorList>
    </citation>
    <scope>NUCLEOTIDE SEQUENCE [LARGE SCALE GENOMIC DNA]</scope>
    <source>
        <strain evidence="2 3">DSM 24956</strain>
    </source>
</reference>
<dbReference type="InterPro" id="IPR012337">
    <property type="entry name" value="RNaseH-like_sf"/>
</dbReference>
<feature type="domain" description="Integrase catalytic" evidence="1">
    <location>
        <begin position="231"/>
        <end position="400"/>
    </location>
</feature>
<dbReference type="PROSITE" id="PS50994">
    <property type="entry name" value="INTEGRASE"/>
    <property type="match status" value="1"/>
</dbReference>
<dbReference type="InterPro" id="IPR050900">
    <property type="entry name" value="Transposase_IS3/IS150/IS904"/>
</dbReference>
<dbReference type="PANTHER" id="PTHR46889">
    <property type="entry name" value="TRANSPOSASE INSF FOR INSERTION SEQUENCE IS3B-RELATED"/>
    <property type="match status" value="1"/>
</dbReference>
<dbReference type="InterPro" id="IPR001584">
    <property type="entry name" value="Integrase_cat-core"/>
</dbReference>
<dbReference type="Proteomes" id="UP000199595">
    <property type="component" value="Unassembled WGS sequence"/>
</dbReference>
<dbReference type="AlphaFoldDB" id="A0A1H2WRY7"/>
<evidence type="ECO:0000313" key="2">
    <source>
        <dbReference type="EMBL" id="SDW83034.1"/>
    </source>
</evidence>
<dbReference type="GO" id="GO:0003676">
    <property type="term" value="F:nucleic acid binding"/>
    <property type="evidence" value="ECO:0007669"/>
    <property type="project" value="InterPro"/>
</dbReference>
<gene>
    <name evidence="2" type="ORF">SAMN05444411_102264</name>
</gene>
<accession>A0A1H2WRY7</accession>
<name>A0A1H2WRY7_9FLAO</name>
<sequence>MKKYKSYHSSVKICYALSIENHLLPNDFLKSIKPSTAHYWKSDNPDKFVGSEFASSINHNIDDLQIIYDAKVQQLKKMFVTFCKVYLTILGFIGEKDFKSIIRTNRNAIVDLIDTTCNSVSERNWICKFLKITPHSYLTWKRYQDYFCEFSLLNLCFKRVPQQISRNEIDMLQSFMTNKRFYHWSVASIWGLAFKQDKTSMALSTWYRYAKRLGYTSARKAYKKKRKRISIEASTVNETWHMDVTYYKTLDNIQYYIYTIVDHFSRKILAYDVSKKLSASIRLASLKRAINNEFDDCLEKPTVELIVDGGSENNNHTINQFINNSQVSIHKKVALKDVTFSNSVIEGTYRILKNKYFQDRPILSSTIKREVDFYVYDYNNVRPHYIHKIYTPCEIHNNKSLKNVKPKLKNAFQNRINDNRKTSCVKNC</sequence>
<dbReference type="Pfam" id="PF00665">
    <property type="entry name" value="rve"/>
    <property type="match status" value="1"/>
</dbReference>